<comment type="similarity">
    <text evidence="2">Belongs to the GtrA family.</text>
</comment>
<dbReference type="InterPro" id="IPR007267">
    <property type="entry name" value="GtrA_DPMS_TM"/>
</dbReference>
<keyword evidence="3 6" id="KW-0812">Transmembrane</keyword>
<reference evidence="8 9" key="1">
    <citation type="submission" date="2024-07" db="EMBL/GenBank/DDBJ databases">
        <authorList>
            <person name="Kang M."/>
        </authorList>
    </citation>
    <scope>NUCLEOTIDE SEQUENCE [LARGE SCALE GENOMIC DNA]</scope>
    <source>
        <strain evidence="8 9">DFM31</strain>
    </source>
</reference>
<name>A0ABV3L6N6_9RHOB</name>
<dbReference type="InterPro" id="IPR051401">
    <property type="entry name" value="GtrA_CellWall_Glycosyl"/>
</dbReference>
<dbReference type="PANTHER" id="PTHR38459:SF1">
    <property type="entry name" value="PROPHAGE BACTOPRENOL-LINKED GLUCOSE TRANSLOCASE HOMOLOG"/>
    <property type="match status" value="1"/>
</dbReference>
<proteinExistence type="inferred from homology"/>
<dbReference type="EMBL" id="JBFBVU010000011">
    <property type="protein sequence ID" value="MEV8467234.1"/>
    <property type="molecule type" value="Genomic_DNA"/>
</dbReference>
<comment type="subcellular location">
    <subcellularLocation>
        <location evidence="1">Membrane</location>
        <topology evidence="1">Multi-pass membrane protein</topology>
    </subcellularLocation>
</comment>
<sequence>MRSLITFGFMGGIVTCVHIAVGLFCVHILHMEAFWGNLVAFCTGFFLSYYGHRHVTFRSQAHVSHSMPRFFVISAINLVISQMSVVVIVDMAGLSYNLALAVMIVLVSSFGYLAGRFWAFSDGEF</sequence>
<keyword evidence="4 6" id="KW-1133">Transmembrane helix</keyword>
<keyword evidence="9" id="KW-1185">Reference proteome</keyword>
<accession>A0ABV3L6N6</accession>
<evidence type="ECO:0000313" key="9">
    <source>
        <dbReference type="Proteomes" id="UP001553161"/>
    </source>
</evidence>
<dbReference type="Pfam" id="PF04138">
    <property type="entry name" value="GtrA_DPMS_TM"/>
    <property type="match status" value="1"/>
</dbReference>
<evidence type="ECO:0000256" key="3">
    <source>
        <dbReference type="ARBA" id="ARBA00022692"/>
    </source>
</evidence>
<evidence type="ECO:0000313" key="8">
    <source>
        <dbReference type="EMBL" id="MEV8467234.1"/>
    </source>
</evidence>
<dbReference type="Proteomes" id="UP001553161">
    <property type="component" value="Unassembled WGS sequence"/>
</dbReference>
<feature type="transmembrane region" description="Helical" evidence="6">
    <location>
        <begin position="70"/>
        <end position="89"/>
    </location>
</feature>
<evidence type="ECO:0000256" key="5">
    <source>
        <dbReference type="ARBA" id="ARBA00023136"/>
    </source>
</evidence>
<evidence type="ECO:0000256" key="1">
    <source>
        <dbReference type="ARBA" id="ARBA00004141"/>
    </source>
</evidence>
<feature type="domain" description="GtrA/DPMS transmembrane" evidence="7">
    <location>
        <begin position="6"/>
        <end position="120"/>
    </location>
</feature>
<evidence type="ECO:0000256" key="4">
    <source>
        <dbReference type="ARBA" id="ARBA00022989"/>
    </source>
</evidence>
<organism evidence="8 9">
    <name type="scientific">Meridianimarinicoccus marinus</name>
    <dbReference type="NCBI Taxonomy" id="3231483"/>
    <lineage>
        <taxon>Bacteria</taxon>
        <taxon>Pseudomonadati</taxon>
        <taxon>Pseudomonadota</taxon>
        <taxon>Alphaproteobacteria</taxon>
        <taxon>Rhodobacterales</taxon>
        <taxon>Paracoccaceae</taxon>
        <taxon>Meridianimarinicoccus</taxon>
    </lineage>
</organism>
<feature type="transmembrane region" description="Helical" evidence="6">
    <location>
        <begin position="96"/>
        <end position="119"/>
    </location>
</feature>
<keyword evidence="5 6" id="KW-0472">Membrane</keyword>
<gene>
    <name evidence="8" type="ORF">AB0T83_10630</name>
</gene>
<feature type="transmembrane region" description="Helical" evidence="6">
    <location>
        <begin position="33"/>
        <end position="50"/>
    </location>
</feature>
<protein>
    <submittedName>
        <fullName evidence="8">GtrA family protein</fullName>
    </submittedName>
</protein>
<dbReference type="RefSeq" id="WP_366193010.1">
    <property type="nucleotide sequence ID" value="NZ_JBFBVU010000011.1"/>
</dbReference>
<evidence type="ECO:0000256" key="2">
    <source>
        <dbReference type="ARBA" id="ARBA00009399"/>
    </source>
</evidence>
<comment type="caution">
    <text evidence="8">The sequence shown here is derived from an EMBL/GenBank/DDBJ whole genome shotgun (WGS) entry which is preliminary data.</text>
</comment>
<feature type="transmembrane region" description="Helical" evidence="6">
    <location>
        <begin position="6"/>
        <end position="26"/>
    </location>
</feature>
<dbReference type="PANTHER" id="PTHR38459">
    <property type="entry name" value="PROPHAGE BACTOPRENOL-LINKED GLUCOSE TRANSLOCASE HOMOLOG"/>
    <property type="match status" value="1"/>
</dbReference>
<evidence type="ECO:0000256" key="6">
    <source>
        <dbReference type="SAM" id="Phobius"/>
    </source>
</evidence>
<evidence type="ECO:0000259" key="7">
    <source>
        <dbReference type="Pfam" id="PF04138"/>
    </source>
</evidence>